<accession>A0A402B8D3</accession>
<feature type="region of interest" description="Disordered" evidence="1">
    <location>
        <begin position="1370"/>
        <end position="1400"/>
    </location>
</feature>
<feature type="compositionally biased region" description="Acidic residues" evidence="1">
    <location>
        <begin position="1337"/>
        <end position="1347"/>
    </location>
</feature>
<proteinExistence type="predicted"/>
<feature type="compositionally biased region" description="Polar residues" evidence="1">
    <location>
        <begin position="1322"/>
        <end position="1336"/>
    </location>
</feature>
<dbReference type="InterPro" id="IPR002789">
    <property type="entry name" value="HerA_central"/>
</dbReference>
<reference evidence="4" key="1">
    <citation type="submission" date="2018-12" db="EMBL/GenBank/DDBJ databases">
        <title>Tengunoibacter tsumagoiensis gen. nov., sp. nov., Dictyobacter kobayashii sp. nov., D. alpinus sp. nov., and D. joshuensis sp. nov. and description of Dictyobacteraceae fam. nov. within the order Ktedonobacterales isolated from Tengu-no-mugimeshi.</title>
        <authorList>
            <person name="Wang C.M."/>
            <person name="Zheng Y."/>
            <person name="Sakai Y."/>
            <person name="Toyoda A."/>
            <person name="Minakuchi Y."/>
            <person name="Abe K."/>
            <person name="Yokota A."/>
            <person name="Yabe S."/>
        </authorList>
    </citation>
    <scope>NUCLEOTIDE SEQUENCE [LARGE SCALE GENOMIC DNA]</scope>
    <source>
        <strain evidence="4">Uno16</strain>
    </source>
</reference>
<dbReference type="PANTHER" id="PTHR42957">
    <property type="entry name" value="HELICASE MJ1565-RELATED"/>
    <property type="match status" value="1"/>
</dbReference>
<sequence length="1751" mass="195971">MISNNIDTKSTKLVELLAADILSQFKGTQPGHCARVNYLSNAEANALCEYINATSRKKISAYVLTKQSTQLTSSSITVDKAIELRNRKEESLCLFVPADLIDAAYSSLGNSFAIINGQELHTHALRRVMNQLPVKAARFVRTTFSQLRGSLNVSDNQKLDFAMAVLKRTEELELQQAGLELWRVGLISDATIGELVDAPIPSELDNKLEQNRRSTLALARPTKIDATTRDRIQNLKVDEQTAFKLNLFFKGRSLNNVQSWSRALAKTQELTFDTWVFPASEKSDIREIKIKSFVNAKGEVEKASKLLQPDGARGSLIAKCAPKEKLAVSWTSDPEQPQNLGGWRVAIVPADGSFEADSSIELPERDLPAARRTITLSMDIEFEEPPDFAVCVRIMPINKDGTVIVDGDGNEIYKESGEFYLSKDIVKPETSPTVRDSKFAVPNLAYGRLAYSAEVKDTDLTETESQWSTKDLSYFNLKLNERHMLQVGISQPLLDIERRSLAEPRKHASFVLDVNDIHTVSADDIVSRALSTSGSADWSAFWKTRDSFFTRLKKTSHRDVMEVAEWTPDLVSAGLRYAQAYKELLEDLLEREGNHQALQEALSIDSVLVRIAGRQNSVEEAIVTLPIHPLRVAWMVSYTQLLQTWETKVLALKTPRERKYNLDLQALSLLTPINVPPFAYHAETPTTFTFFQNLRFFHGVSLPAGVPDPHRRYGDVGLIFGMAVDQSEFGNTHPEQLAEHLKGFLELHPYTNTLVTTLVNPDRGDFFAEAIKQLLPTHKLNEDDETQRHQAPTFQITAYTDSRHKSTLQAIEQVRQLQVDQQQYKQLTDHFLPGITTTSRKMEQLDKSIPEAHIAVVTDITRPEMRTLTVSDQDNVTTTSFSLYGLVIRFVSRFSVAQDELRWQHRIITEGVRKPETHPAGIRYSELLIELHTAILDAGGYVLSNTVGTHPVLEVTLGSEQRQLLERLHESTNWVVTLDRFFTLDYYDSPNEPELDTLARKYVLDYSPEFSDGLGHRMMVTTAWHEEIQSLLSQAMNDLGFAHVDQSVSHLLHHLKTISGRLALQALESSNTAAAAVGLGVVTAWLQQKGRLRQSVLIPVDTYPRLFSVDSSGKTIAGERRCDLVLISLKRNIVDATFIEVKWRRGRVPFEDLSRDMVLQMKSSATIMRNRFFNDSRVDGALQRSYLANVLRFYFERARRYKLFDPEAEHSFLEHISRLEKTGLDFRPGYEGYIVSLEGDERKPFPMDDARITVLTARDFEQATEFSSQIYTPVDYADEIIEDLAVPGEDESDEDHDAPPPKSVKTGTKEHQSVTIPKNEPSDPTDTVISVNQPDNESGEAENDTDFEEEDYANDKTQKLSAINTSSIYAPEQSSHTESVYAQPEVSSEPVQESSDPQAPVQVSLGQAIGSNLDVDWQPAVSGSPHLFVLGIPGQGKSWTVTRLLTELGKQQVPALVLDFHGQFADPSEPFVQAINPTVLDASRGLPFSPFECTQDGGSGGWQANSYAISEIFAHVVDLGDMQRDVVFSAIRDAYKAHGFNDDPDQSIKGLSYPTLAEVLQNIESLAQARRVSNVAARCRPLLEMNLFRPTENAPDLLSLVRSGLVVDLHNLYVETLQQAAGAFVLRKIYKDMFSWGYAKRIRLAIVLDEAHRLAKDVTLPKIMREGRKFGVAVIVASQGMADFHPDILGTAGTKIIFRMNYPDSKKVSGFIRGLPGQDLPARIEQLGVGTAYVQTPEMSVGSVVKMHPLK</sequence>
<organism evidence="3 4">
    <name type="scientific">Dictyobacter alpinus</name>
    <dbReference type="NCBI Taxonomy" id="2014873"/>
    <lineage>
        <taxon>Bacteria</taxon>
        <taxon>Bacillati</taxon>
        <taxon>Chloroflexota</taxon>
        <taxon>Ktedonobacteria</taxon>
        <taxon>Ktedonobacterales</taxon>
        <taxon>Dictyobacteraceae</taxon>
        <taxon>Dictyobacter</taxon>
    </lineage>
</organism>
<dbReference type="SUPFAM" id="SSF52540">
    <property type="entry name" value="P-loop containing nucleoside triphosphate hydrolases"/>
    <property type="match status" value="1"/>
</dbReference>
<dbReference type="OrthoDB" id="9758751at2"/>
<gene>
    <name evidence="3" type="ORF">KDA_30560</name>
</gene>
<dbReference type="EMBL" id="BIFT01000001">
    <property type="protein sequence ID" value="GCE27572.1"/>
    <property type="molecule type" value="Genomic_DNA"/>
</dbReference>
<feature type="domain" description="Helicase HerA central" evidence="2">
    <location>
        <begin position="1424"/>
        <end position="1541"/>
    </location>
</feature>
<feature type="compositionally biased region" description="Polar residues" evidence="1">
    <location>
        <begin position="1370"/>
        <end position="1380"/>
    </location>
</feature>
<evidence type="ECO:0000313" key="4">
    <source>
        <dbReference type="Proteomes" id="UP000287171"/>
    </source>
</evidence>
<dbReference type="InterPro" id="IPR008571">
    <property type="entry name" value="HerA-like"/>
</dbReference>
<feature type="compositionally biased region" description="Low complexity" evidence="1">
    <location>
        <begin position="1383"/>
        <end position="1398"/>
    </location>
</feature>
<dbReference type="CDD" id="cd01127">
    <property type="entry name" value="TrwB_TraG_TraD_VirD4"/>
    <property type="match status" value="1"/>
</dbReference>
<dbReference type="Pfam" id="PF01935">
    <property type="entry name" value="DUF87"/>
    <property type="match status" value="1"/>
</dbReference>
<evidence type="ECO:0000259" key="2">
    <source>
        <dbReference type="Pfam" id="PF01935"/>
    </source>
</evidence>
<dbReference type="RefSeq" id="WP_126627902.1">
    <property type="nucleotide sequence ID" value="NZ_BIFT01000001.1"/>
</dbReference>
<name>A0A402B8D3_9CHLR</name>
<dbReference type="PANTHER" id="PTHR42957:SF1">
    <property type="entry name" value="HELICASE MJ1565-RELATED"/>
    <property type="match status" value="1"/>
</dbReference>
<dbReference type="Gene3D" id="3.40.50.300">
    <property type="entry name" value="P-loop containing nucleotide triphosphate hydrolases"/>
    <property type="match status" value="2"/>
</dbReference>
<dbReference type="Proteomes" id="UP000287171">
    <property type="component" value="Unassembled WGS sequence"/>
</dbReference>
<comment type="caution">
    <text evidence="3">The sequence shown here is derived from an EMBL/GenBank/DDBJ whole genome shotgun (WGS) entry which is preliminary data.</text>
</comment>
<dbReference type="InterPro" id="IPR027417">
    <property type="entry name" value="P-loop_NTPase"/>
</dbReference>
<keyword evidence="4" id="KW-1185">Reference proteome</keyword>
<protein>
    <recommendedName>
        <fullName evidence="2">Helicase HerA central domain-containing protein</fullName>
    </recommendedName>
</protein>
<feature type="region of interest" description="Disordered" evidence="1">
    <location>
        <begin position="1288"/>
        <end position="1347"/>
    </location>
</feature>
<evidence type="ECO:0000256" key="1">
    <source>
        <dbReference type="SAM" id="MobiDB-lite"/>
    </source>
</evidence>
<evidence type="ECO:0000313" key="3">
    <source>
        <dbReference type="EMBL" id="GCE27572.1"/>
    </source>
</evidence>